<protein>
    <recommendedName>
        <fullName evidence="9">Ribophorin II C-terminal domain-containing protein</fullName>
    </recommendedName>
</protein>
<feature type="chain" id="PRO_5044249649" description="Ribophorin II C-terminal domain-containing protein" evidence="8">
    <location>
        <begin position="19"/>
        <end position="276"/>
    </location>
</feature>
<evidence type="ECO:0000256" key="6">
    <source>
        <dbReference type="ARBA" id="ARBA00023136"/>
    </source>
</evidence>
<proteinExistence type="predicted"/>
<organism evidence="10 11">
    <name type="scientific">Zygosaccharomyces rouxii</name>
    <dbReference type="NCBI Taxonomy" id="4956"/>
    <lineage>
        <taxon>Eukaryota</taxon>
        <taxon>Fungi</taxon>
        <taxon>Dikarya</taxon>
        <taxon>Ascomycota</taxon>
        <taxon>Saccharomycotina</taxon>
        <taxon>Saccharomycetes</taxon>
        <taxon>Saccharomycetales</taxon>
        <taxon>Saccharomycetaceae</taxon>
        <taxon>Zygosaccharomyces</taxon>
    </lineage>
</organism>
<dbReference type="OrthoDB" id="432292at2759"/>
<evidence type="ECO:0000256" key="5">
    <source>
        <dbReference type="ARBA" id="ARBA00022989"/>
    </source>
</evidence>
<evidence type="ECO:0000313" key="11">
    <source>
        <dbReference type="Proteomes" id="UP000187013"/>
    </source>
</evidence>
<evidence type="ECO:0000256" key="1">
    <source>
        <dbReference type="ARBA" id="ARBA00004477"/>
    </source>
</evidence>
<evidence type="ECO:0000259" key="9">
    <source>
        <dbReference type="Pfam" id="PF25147"/>
    </source>
</evidence>
<reference evidence="10 11" key="1">
    <citation type="submission" date="2016-08" db="EMBL/GenBank/DDBJ databases">
        <title>Draft genome sequence of allopolyploid Zygosaccharomyces rouxii.</title>
        <authorList>
            <person name="Watanabe J."/>
            <person name="Uehara K."/>
            <person name="Mogi Y."/>
            <person name="Tsukioka Y."/>
        </authorList>
    </citation>
    <scope>NUCLEOTIDE SEQUENCE [LARGE SCALE GENOMIC DNA]</scope>
    <source>
        <strain evidence="10 11">NBRC 110957</strain>
    </source>
</reference>
<keyword evidence="2 7" id="KW-0812">Transmembrane</keyword>
<dbReference type="InterPro" id="IPR056790">
    <property type="entry name" value="Ribophorin_II_C"/>
</dbReference>
<comment type="caution">
    <text evidence="10">The sequence shown here is derived from an EMBL/GenBank/DDBJ whole genome shotgun (WGS) entry which is preliminary data.</text>
</comment>
<evidence type="ECO:0000256" key="7">
    <source>
        <dbReference type="SAM" id="Phobius"/>
    </source>
</evidence>
<sequence length="276" mass="31020">MKFLKALGLLALASWGQALTIKDAHFAFPDTETRGIMVGSIDYETKKLNKPLSLNTLDQTVELNFASDSRLTQATLLLGLPDRGLEQSIQATLTENQGLLLYRVRIPINQLSQHLLHLAVNEKQLLTGSLVVAKEGEGFLVPLFDIKLDVNETEFEYIKPKRLEAKPEIHHVFNAEPKTVPWSFAQIFSFIVVLVTFGLVVAWMSAGAITWDGLPKGLNTVYFLAFVGSVIGFELIFVRYYSGTSIFDTLRYTFLLSIPSLWLGTHFLRSWGKELR</sequence>
<keyword evidence="6 7" id="KW-0472">Membrane</keyword>
<gene>
    <name evidence="10" type="ORF">ZYGR_0AF02550</name>
</gene>
<evidence type="ECO:0000256" key="4">
    <source>
        <dbReference type="ARBA" id="ARBA00022824"/>
    </source>
</evidence>
<dbReference type="InterPro" id="IPR008814">
    <property type="entry name" value="Swp1"/>
</dbReference>
<dbReference type="AlphaFoldDB" id="A0A1Q3A7T1"/>
<evidence type="ECO:0000256" key="3">
    <source>
        <dbReference type="ARBA" id="ARBA00022729"/>
    </source>
</evidence>
<keyword evidence="4" id="KW-0256">Endoplasmic reticulum</keyword>
<dbReference type="EMBL" id="BDGX01000032">
    <property type="protein sequence ID" value="GAV51784.1"/>
    <property type="molecule type" value="Genomic_DNA"/>
</dbReference>
<feature type="domain" description="Ribophorin II C-terminal" evidence="9">
    <location>
        <begin position="173"/>
        <end position="271"/>
    </location>
</feature>
<dbReference type="UniPathway" id="UPA00378"/>
<evidence type="ECO:0000256" key="8">
    <source>
        <dbReference type="SAM" id="SignalP"/>
    </source>
</evidence>
<dbReference type="GO" id="GO:0006487">
    <property type="term" value="P:protein N-linked glycosylation"/>
    <property type="evidence" value="ECO:0007669"/>
    <property type="project" value="TreeGrafter"/>
</dbReference>
<dbReference type="Proteomes" id="UP000187013">
    <property type="component" value="Unassembled WGS sequence"/>
</dbReference>
<accession>A0A1Q3A7T1</accession>
<evidence type="ECO:0000313" key="10">
    <source>
        <dbReference type="EMBL" id="GAV51784.1"/>
    </source>
</evidence>
<comment type="subcellular location">
    <subcellularLocation>
        <location evidence="1">Endoplasmic reticulum membrane</location>
        <topology evidence="1">Multi-pass membrane protein</topology>
    </subcellularLocation>
</comment>
<dbReference type="PANTHER" id="PTHR12640:SF0">
    <property type="entry name" value="DOLICHYL-DIPHOSPHOOLIGOSACCHARIDE--PROTEIN GLYCOSYLTRANSFERASE SUBUNIT 2"/>
    <property type="match status" value="1"/>
</dbReference>
<dbReference type="Pfam" id="PF25147">
    <property type="entry name" value="Ribophorin_II_C"/>
    <property type="match status" value="1"/>
</dbReference>
<keyword evidence="5 7" id="KW-1133">Transmembrane helix</keyword>
<feature type="signal peptide" evidence="8">
    <location>
        <begin position="1"/>
        <end position="18"/>
    </location>
</feature>
<evidence type="ECO:0000256" key="2">
    <source>
        <dbReference type="ARBA" id="ARBA00022692"/>
    </source>
</evidence>
<feature type="transmembrane region" description="Helical" evidence="7">
    <location>
        <begin position="221"/>
        <end position="240"/>
    </location>
</feature>
<feature type="transmembrane region" description="Helical" evidence="7">
    <location>
        <begin position="187"/>
        <end position="209"/>
    </location>
</feature>
<dbReference type="GO" id="GO:0008250">
    <property type="term" value="C:oligosaccharyltransferase complex"/>
    <property type="evidence" value="ECO:0007669"/>
    <property type="project" value="InterPro"/>
</dbReference>
<keyword evidence="3 8" id="KW-0732">Signal</keyword>
<dbReference type="PANTHER" id="PTHR12640">
    <property type="entry name" value="RIBOPHORIN II"/>
    <property type="match status" value="1"/>
</dbReference>
<name>A0A1Q3A7T1_ZYGRO</name>